<sequence>MLYNILVVILKILFIPLFRINIEGLENINENDKIIVCANHKSLLDPIFLAIAIPRDLYFMAKKELFDVPILKSALKSFGAFPVDRFGRDLKALRYSVSLLKDSKTLGIFPEGTRVDESKRENVKDGVAFIAIKSDADIVPVEIVSSYKPFKKTNILVKRPIRVNDFKSMKNKDAMKLMTDKVYEKIYENHTIIESENQWK</sequence>
<protein>
    <submittedName>
        <fullName evidence="4">Acyltransferase</fullName>
    </submittedName>
</protein>
<keyword evidence="2 4" id="KW-0012">Acyltransferase</keyword>
<dbReference type="SMART" id="SM00563">
    <property type="entry name" value="PlsC"/>
    <property type="match status" value="1"/>
</dbReference>
<dbReference type="eggNOG" id="COG0204">
    <property type="taxonomic scope" value="Bacteria"/>
</dbReference>
<organism evidence="4 5">
    <name type="scientific">Anaerococcus prevotii ACS-065-V-Col13</name>
    <dbReference type="NCBI Taxonomy" id="879305"/>
    <lineage>
        <taxon>Bacteria</taxon>
        <taxon>Bacillati</taxon>
        <taxon>Bacillota</taxon>
        <taxon>Tissierellia</taxon>
        <taxon>Tissierellales</taxon>
        <taxon>Peptoniphilaceae</taxon>
        <taxon>Anaerococcus</taxon>
    </lineage>
</organism>
<dbReference type="Proteomes" id="UP000005286">
    <property type="component" value="Unassembled WGS sequence"/>
</dbReference>
<dbReference type="PANTHER" id="PTHR10434:SF11">
    <property type="entry name" value="1-ACYL-SN-GLYCEROL-3-PHOSPHATE ACYLTRANSFERASE"/>
    <property type="match status" value="1"/>
</dbReference>
<evidence type="ECO:0000313" key="5">
    <source>
        <dbReference type="Proteomes" id="UP000005286"/>
    </source>
</evidence>
<dbReference type="InterPro" id="IPR002123">
    <property type="entry name" value="Plipid/glycerol_acylTrfase"/>
</dbReference>
<accession>F0GUJ6</accession>
<reference evidence="4 5" key="1">
    <citation type="submission" date="2011-01" db="EMBL/GenBank/DDBJ databases">
        <authorList>
            <person name="Durkin A.S."/>
            <person name="Madupu R."/>
            <person name="Torralba M."/>
            <person name="Gillis M."/>
            <person name="Methe B."/>
            <person name="Sutton G."/>
            <person name="Nelson K.E."/>
        </authorList>
    </citation>
    <scope>NUCLEOTIDE SEQUENCE [LARGE SCALE GENOMIC DNA]</scope>
    <source>
        <strain evidence="4 5">ACS-065-V-Col13</strain>
    </source>
</reference>
<dbReference type="PANTHER" id="PTHR10434">
    <property type="entry name" value="1-ACYL-SN-GLYCEROL-3-PHOSPHATE ACYLTRANSFERASE"/>
    <property type="match status" value="1"/>
</dbReference>
<dbReference type="SUPFAM" id="SSF69593">
    <property type="entry name" value="Glycerol-3-phosphate (1)-acyltransferase"/>
    <property type="match status" value="1"/>
</dbReference>
<evidence type="ECO:0000256" key="1">
    <source>
        <dbReference type="ARBA" id="ARBA00022679"/>
    </source>
</evidence>
<comment type="caution">
    <text evidence="4">The sequence shown here is derived from an EMBL/GenBank/DDBJ whole genome shotgun (WGS) entry which is preliminary data.</text>
</comment>
<name>F0GUJ6_9FIRM</name>
<dbReference type="GO" id="GO:0003841">
    <property type="term" value="F:1-acylglycerol-3-phosphate O-acyltransferase activity"/>
    <property type="evidence" value="ECO:0007669"/>
    <property type="project" value="TreeGrafter"/>
</dbReference>
<dbReference type="RefSeq" id="WP_004834115.1">
    <property type="nucleotide sequence ID" value="NZ_AEXM01000012.1"/>
</dbReference>
<proteinExistence type="predicted"/>
<keyword evidence="1 4" id="KW-0808">Transferase</keyword>
<evidence type="ECO:0000256" key="2">
    <source>
        <dbReference type="ARBA" id="ARBA00023315"/>
    </source>
</evidence>
<dbReference type="GO" id="GO:0006654">
    <property type="term" value="P:phosphatidic acid biosynthetic process"/>
    <property type="evidence" value="ECO:0007669"/>
    <property type="project" value="TreeGrafter"/>
</dbReference>
<dbReference type="Pfam" id="PF01553">
    <property type="entry name" value="Acyltransferase"/>
    <property type="match status" value="1"/>
</dbReference>
<gene>
    <name evidence="4" type="ORF">HMPREF9290_1418</name>
</gene>
<feature type="domain" description="Phospholipid/glycerol acyltransferase" evidence="3">
    <location>
        <begin position="34"/>
        <end position="146"/>
    </location>
</feature>
<evidence type="ECO:0000313" key="4">
    <source>
        <dbReference type="EMBL" id="EGC82325.1"/>
    </source>
</evidence>
<dbReference type="PATRIC" id="fig|879305.3.peg.478"/>
<evidence type="ECO:0000259" key="3">
    <source>
        <dbReference type="SMART" id="SM00563"/>
    </source>
</evidence>
<dbReference type="AlphaFoldDB" id="F0GUJ6"/>
<keyword evidence="5" id="KW-1185">Reference proteome</keyword>
<dbReference type="EMBL" id="AEXM01000012">
    <property type="protein sequence ID" value="EGC82325.1"/>
    <property type="molecule type" value="Genomic_DNA"/>
</dbReference>
<dbReference type="STRING" id="879305.HMPREF9290_1418"/>
<dbReference type="CDD" id="cd07989">
    <property type="entry name" value="LPLAT_AGPAT-like"/>
    <property type="match status" value="1"/>
</dbReference>